<name>A0A8J6ZSE3_DESMC</name>
<dbReference type="CDD" id="cd01094">
    <property type="entry name" value="Alkanesulfonate_monoxygenase"/>
    <property type="match status" value="1"/>
</dbReference>
<evidence type="ECO:0000313" key="7">
    <source>
        <dbReference type="Proteomes" id="UP000622533"/>
    </source>
</evidence>
<dbReference type="InterPro" id="IPR036661">
    <property type="entry name" value="Luciferase-like_sf"/>
</dbReference>
<evidence type="ECO:0000256" key="3">
    <source>
        <dbReference type="ARBA" id="ARBA00023002"/>
    </source>
</evidence>
<dbReference type="Proteomes" id="UP000622533">
    <property type="component" value="Unassembled WGS sequence"/>
</dbReference>
<dbReference type="GO" id="GO:0046306">
    <property type="term" value="P:alkanesulfonate catabolic process"/>
    <property type="evidence" value="ECO:0007669"/>
    <property type="project" value="TreeGrafter"/>
</dbReference>
<dbReference type="AlphaFoldDB" id="A0A8J6ZSE3"/>
<protein>
    <submittedName>
        <fullName evidence="6">LLM class flavin-dependent oxidoreductase</fullName>
    </submittedName>
</protein>
<dbReference type="InterPro" id="IPR050172">
    <property type="entry name" value="SsuD_RutA_monooxygenase"/>
</dbReference>
<evidence type="ECO:0000313" key="6">
    <source>
        <dbReference type="EMBL" id="MBE9021685.1"/>
    </source>
</evidence>
<keyword evidence="7" id="KW-1185">Reference proteome</keyword>
<gene>
    <name evidence="6" type="ORF">IQ276_04160</name>
</gene>
<organism evidence="6 7">
    <name type="scientific">Desmonostoc muscorum LEGE 12446</name>
    <dbReference type="NCBI Taxonomy" id="1828758"/>
    <lineage>
        <taxon>Bacteria</taxon>
        <taxon>Bacillati</taxon>
        <taxon>Cyanobacteriota</taxon>
        <taxon>Cyanophyceae</taxon>
        <taxon>Nostocales</taxon>
        <taxon>Nostocaceae</taxon>
        <taxon>Desmonostoc</taxon>
    </lineage>
</organism>
<evidence type="ECO:0000256" key="1">
    <source>
        <dbReference type="ARBA" id="ARBA00022630"/>
    </source>
</evidence>
<keyword evidence="2" id="KW-0288">FMN</keyword>
<dbReference type="RefSeq" id="WP_193913912.1">
    <property type="nucleotide sequence ID" value="NZ_JADEXS020000001.1"/>
</dbReference>
<dbReference type="GO" id="GO:0008726">
    <property type="term" value="F:alkanesulfonate monooxygenase activity"/>
    <property type="evidence" value="ECO:0007669"/>
    <property type="project" value="TreeGrafter"/>
</dbReference>
<dbReference type="PANTHER" id="PTHR42847:SF9">
    <property type="entry name" value="BLL6451 PROTEIN"/>
    <property type="match status" value="1"/>
</dbReference>
<dbReference type="EMBL" id="JADEXS010000034">
    <property type="protein sequence ID" value="MBE9021685.1"/>
    <property type="molecule type" value="Genomic_DNA"/>
</dbReference>
<dbReference type="PANTHER" id="PTHR42847">
    <property type="entry name" value="ALKANESULFONATE MONOOXYGENASE"/>
    <property type="match status" value="1"/>
</dbReference>
<dbReference type="Gene3D" id="3.20.20.30">
    <property type="entry name" value="Luciferase-like domain"/>
    <property type="match status" value="1"/>
</dbReference>
<sequence>MPVEFIGLIRTKPASELNSTTSTLGDDIIDPAYVREFAKAHEEADFDKVLIGYSSSSPDGLTVASFAAAATERLGFLIAHRPGFVAPTLAARKAATLDHFTNGRIAIHIITGGSDADQQKDGDWLDHDNRYRRTDEYLEILRRTWTSDTPFDYEGEFYRVKDAFSAIKPLQKPHIPLYFGGASSPAVKVGAKHSDVYALWGEPIAAVKERIAEVRAALPPDRSIRFSVSLRPILGATEQEAWEKAHSILAKIQELRGGGKTSPTARPQAVGSQRLLDFAAKNEVYDKRLWTPIAAATGAAGNTTALVGTPEQVAEALVDYYDAGVTTLLIRGFDPLEDAIAYGRDVIPLVRKEVARRDRQVVAAKS</sequence>
<evidence type="ECO:0000256" key="2">
    <source>
        <dbReference type="ARBA" id="ARBA00022643"/>
    </source>
</evidence>
<dbReference type="Pfam" id="PF00296">
    <property type="entry name" value="Bac_luciferase"/>
    <property type="match status" value="1"/>
</dbReference>
<dbReference type="SUPFAM" id="SSF51679">
    <property type="entry name" value="Bacterial luciferase-like"/>
    <property type="match status" value="1"/>
</dbReference>
<feature type="domain" description="Luciferase-like" evidence="5">
    <location>
        <begin position="11"/>
        <end position="326"/>
    </location>
</feature>
<keyword evidence="4" id="KW-0503">Monooxygenase</keyword>
<keyword evidence="3" id="KW-0560">Oxidoreductase</keyword>
<accession>A0A8J6ZSE3</accession>
<comment type="caution">
    <text evidence="6">The sequence shown here is derived from an EMBL/GenBank/DDBJ whole genome shotgun (WGS) entry which is preliminary data.</text>
</comment>
<dbReference type="InterPro" id="IPR011251">
    <property type="entry name" value="Luciferase-like_dom"/>
</dbReference>
<reference evidence="6" key="1">
    <citation type="submission" date="2020-10" db="EMBL/GenBank/DDBJ databases">
        <authorList>
            <person name="Castelo-Branco R."/>
            <person name="Eusebio N."/>
            <person name="Adriana R."/>
            <person name="Vieira A."/>
            <person name="Brugerolle De Fraissinette N."/>
            <person name="Rezende De Castro R."/>
            <person name="Schneider M.P."/>
            <person name="Vasconcelos V."/>
            <person name="Leao P.N."/>
        </authorList>
    </citation>
    <scope>NUCLEOTIDE SEQUENCE</scope>
    <source>
        <strain evidence="6">LEGE 12446</strain>
    </source>
</reference>
<proteinExistence type="predicted"/>
<evidence type="ECO:0000256" key="4">
    <source>
        <dbReference type="ARBA" id="ARBA00023033"/>
    </source>
</evidence>
<keyword evidence="1" id="KW-0285">Flavoprotein</keyword>
<evidence type="ECO:0000259" key="5">
    <source>
        <dbReference type="Pfam" id="PF00296"/>
    </source>
</evidence>